<keyword evidence="3" id="KW-1185">Reference proteome</keyword>
<name>A0A511WRL8_9BACI</name>
<organism evidence="2 3">
    <name type="scientific">Halobacillus faecis</name>
    <dbReference type="NCBI Taxonomy" id="360184"/>
    <lineage>
        <taxon>Bacteria</taxon>
        <taxon>Bacillati</taxon>
        <taxon>Bacillota</taxon>
        <taxon>Bacilli</taxon>
        <taxon>Bacillales</taxon>
        <taxon>Bacillaceae</taxon>
        <taxon>Halobacillus</taxon>
    </lineage>
</organism>
<reference evidence="2 3" key="1">
    <citation type="submission" date="2019-07" db="EMBL/GenBank/DDBJ databases">
        <title>Whole genome shotgun sequence of Halobacillus faecis NBRC 103569.</title>
        <authorList>
            <person name="Hosoyama A."/>
            <person name="Uohara A."/>
            <person name="Ohji S."/>
            <person name="Ichikawa N."/>
        </authorList>
    </citation>
    <scope>NUCLEOTIDE SEQUENCE [LARGE SCALE GENOMIC DNA]</scope>
    <source>
        <strain evidence="2 3">NBRC 103569</strain>
    </source>
</reference>
<feature type="region of interest" description="Disordered" evidence="1">
    <location>
        <begin position="1"/>
        <end position="44"/>
    </location>
</feature>
<evidence type="ECO:0000313" key="3">
    <source>
        <dbReference type="Proteomes" id="UP000321886"/>
    </source>
</evidence>
<proteinExistence type="predicted"/>
<dbReference type="AlphaFoldDB" id="A0A511WRL8"/>
<feature type="compositionally biased region" description="Basic residues" evidence="1">
    <location>
        <begin position="1"/>
        <end position="14"/>
    </location>
</feature>
<gene>
    <name evidence="2" type="ORF">HFA01_19090</name>
</gene>
<feature type="compositionally biased region" description="Basic residues" evidence="1">
    <location>
        <begin position="28"/>
        <end position="44"/>
    </location>
</feature>
<protein>
    <submittedName>
        <fullName evidence="2">Uncharacterized protein</fullName>
    </submittedName>
</protein>
<dbReference type="Proteomes" id="UP000321886">
    <property type="component" value="Unassembled WGS sequence"/>
</dbReference>
<accession>A0A511WRL8</accession>
<comment type="caution">
    <text evidence="2">The sequence shown here is derived from an EMBL/GenBank/DDBJ whole genome shotgun (WGS) entry which is preliminary data.</text>
</comment>
<evidence type="ECO:0000256" key="1">
    <source>
        <dbReference type="SAM" id="MobiDB-lite"/>
    </source>
</evidence>
<dbReference type="EMBL" id="BJYD01000017">
    <property type="protein sequence ID" value="GEN53647.1"/>
    <property type="molecule type" value="Genomic_DNA"/>
</dbReference>
<evidence type="ECO:0000313" key="2">
    <source>
        <dbReference type="EMBL" id="GEN53647.1"/>
    </source>
</evidence>
<sequence>MRDKKHREALRQRTHQQSETDTTQTPRKPTRKKAGGCGCGKKKK</sequence>